<dbReference type="PANTHER" id="PTHR43146">
    <property type="entry name" value="CANCER-RELATED NUCLEOSIDE-TRIPHOSPHATASE"/>
    <property type="match status" value="1"/>
</dbReference>
<keyword evidence="1" id="KW-0547">Nucleotide-binding</keyword>
<reference evidence="5" key="1">
    <citation type="journal article" date="2020" name="mSystems">
        <title>Genome- and Community-Level Interaction Insights into Carbon Utilization and Element Cycling Functions of Hydrothermarchaeota in Hydrothermal Sediment.</title>
        <authorList>
            <person name="Zhou Z."/>
            <person name="Liu Y."/>
            <person name="Xu W."/>
            <person name="Pan J."/>
            <person name="Luo Z.H."/>
            <person name="Li M."/>
        </authorList>
    </citation>
    <scope>NUCLEOTIDE SEQUENCE [LARGE SCALE GENOMIC DNA]</scope>
    <source>
        <strain evidence="5">HyVt-237</strain>
    </source>
</reference>
<gene>
    <name evidence="5" type="ORF">ENG67_02500</name>
</gene>
<dbReference type="GO" id="GO:0005524">
    <property type="term" value="F:ATP binding"/>
    <property type="evidence" value="ECO:0007669"/>
    <property type="project" value="UniProtKB-KW"/>
</dbReference>
<evidence type="ECO:0000256" key="3">
    <source>
        <dbReference type="ARBA" id="ARBA00022840"/>
    </source>
</evidence>
<dbReference type="GO" id="GO:0017111">
    <property type="term" value="F:ribonucleoside triphosphate phosphatase activity"/>
    <property type="evidence" value="ECO:0007669"/>
    <property type="project" value="InterPro"/>
</dbReference>
<dbReference type="PANTHER" id="PTHR43146:SF1">
    <property type="entry name" value="CANCER-RELATED NUCLEOSIDE-TRIPHOSPHATASE"/>
    <property type="match status" value="1"/>
</dbReference>
<protein>
    <recommendedName>
        <fullName evidence="4">AAA+ ATPase domain-containing protein</fullName>
    </recommendedName>
</protein>
<dbReference type="InterPro" id="IPR004948">
    <property type="entry name" value="Nuc-triphosphatase_THEP1"/>
</dbReference>
<dbReference type="InterPro" id="IPR003593">
    <property type="entry name" value="AAA+_ATPase"/>
</dbReference>
<evidence type="ECO:0000256" key="2">
    <source>
        <dbReference type="ARBA" id="ARBA00022801"/>
    </source>
</evidence>
<dbReference type="Gene3D" id="3.40.50.300">
    <property type="entry name" value="P-loop containing nucleotide triphosphate hydrolases"/>
    <property type="match status" value="1"/>
</dbReference>
<dbReference type="SUPFAM" id="SSF52540">
    <property type="entry name" value="P-loop containing nucleoside triphosphate hydrolases"/>
    <property type="match status" value="1"/>
</dbReference>
<dbReference type="EMBL" id="DRBW01000094">
    <property type="protein sequence ID" value="HDM90060.1"/>
    <property type="molecule type" value="Genomic_DNA"/>
</dbReference>
<dbReference type="Pfam" id="PF03266">
    <property type="entry name" value="NTPase_1"/>
    <property type="match status" value="1"/>
</dbReference>
<dbReference type="AlphaFoldDB" id="A0A7C1BFB2"/>
<dbReference type="Proteomes" id="UP000885931">
    <property type="component" value="Unassembled WGS sequence"/>
</dbReference>
<dbReference type="InterPro" id="IPR027417">
    <property type="entry name" value="P-loop_NTPase"/>
</dbReference>
<feature type="domain" description="AAA+ ATPase" evidence="4">
    <location>
        <begin position="3"/>
        <end position="158"/>
    </location>
</feature>
<comment type="caution">
    <text evidence="5">The sequence shown here is derived from an EMBL/GenBank/DDBJ whole genome shotgun (WGS) entry which is preliminary data.</text>
</comment>
<dbReference type="SMART" id="SM00382">
    <property type="entry name" value="AAA"/>
    <property type="match status" value="1"/>
</dbReference>
<sequence>MAASSHLLITGRPGIGKTTLIKWAVEMARRLSIPFTGFYTEEIREKGERTGFRVISLADGKADILALKGAESRFKVGKYGVFVDRFESIAIPAIKGSTLLVIVDEIGKMELHSERFKEIVRSLLRGSHPRLLATIQEKSLRLLDSWGVRNRVQLLRLEKKGDERAREAISRWIENLRHEKDQSL</sequence>
<evidence type="ECO:0000259" key="4">
    <source>
        <dbReference type="SMART" id="SM00382"/>
    </source>
</evidence>
<accession>A0A7C1BFB2</accession>
<evidence type="ECO:0000256" key="1">
    <source>
        <dbReference type="ARBA" id="ARBA00022741"/>
    </source>
</evidence>
<keyword evidence="2" id="KW-0378">Hydrolase</keyword>
<keyword evidence="3" id="KW-0067">ATP-binding</keyword>
<organism evidence="5">
    <name type="scientific">candidate division WOR-3 bacterium</name>
    <dbReference type="NCBI Taxonomy" id="2052148"/>
    <lineage>
        <taxon>Bacteria</taxon>
        <taxon>Bacteria division WOR-3</taxon>
    </lineage>
</organism>
<proteinExistence type="inferred from homology"/>
<dbReference type="HAMAP" id="MF_00796">
    <property type="entry name" value="NTPase_1"/>
    <property type="match status" value="1"/>
</dbReference>
<name>A0A7C1BFB2_UNCW3</name>
<evidence type="ECO:0000313" key="5">
    <source>
        <dbReference type="EMBL" id="HDM90060.1"/>
    </source>
</evidence>